<sequence length="210" mass="23542">MPEGFRLSGWVYVLSNEFMPGIYKVGMTTISPEIRAKELSSATGVPAKFKIEESYYSADPLGDEKLIHQHLADCRVNESREFFSGDLERILSVCNDITEFSTSAPVEEIADHYDIISTEKLGKLNIGDLFDSLGIQVFGCRLAAAERLIRIAHQFLIESNRKSSRSLFLQDGTAYVIRSQVDQMYEKYLEETNGKGRPAEPATEDTGVPF</sequence>
<accession>A0A433ZQ89</accession>
<dbReference type="AlphaFoldDB" id="A0A433ZQ89"/>
<gene>
    <name evidence="3" type="ORF">CKG00_18095</name>
</gene>
<name>A0A433ZQ89_MORMO</name>
<dbReference type="Pfam" id="PF13455">
    <property type="entry name" value="MUG113"/>
    <property type="match status" value="1"/>
</dbReference>
<evidence type="ECO:0000313" key="3">
    <source>
        <dbReference type="EMBL" id="RUT64295.1"/>
    </source>
</evidence>
<organism evidence="3 4">
    <name type="scientific">Morganella morganii</name>
    <name type="common">Proteus morganii</name>
    <dbReference type="NCBI Taxonomy" id="582"/>
    <lineage>
        <taxon>Bacteria</taxon>
        <taxon>Pseudomonadati</taxon>
        <taxon>Pseudomonadota</taxon>
        <taxon>Gammaproteobacteria</taxon>
        <taxon>Enterobacterales</taxon>
        <taxon>Morganellaceae</taxon>
        <taxon>Morganella</taxon>
    </lineage>
</organism>
<proteinExistence type="predicted"/>
<reference evidence="3 4" key="1">
    <citation type="submission" date="2017-08" db="EMBL/GenBank/DDBJ databases">
        <title>Draft genome sequence of pheromone producing symbiont Morganella morganii, of the female New Zealand grass grub Costelytra giveni.</title>
        <authorList>
            <person name="Laugraud A."/>
            <person name="Young S.D."/>
            <person name="Hurst M.H."/>
        </authorList>
    </citation>
    <scope>NUCLEOTIDE SEQUENCE [LARGE SCALE GENOMIC DNA]</scope>
    <source>
        <strain evidence="3 4">MMsCG</strain>
    </source>
</reference>
<comment type="caution">
    <text evidence="3">The sequence shown here is derived from an EMBL/GenBank/DDBJ whole genome shotgun (WGS) entry which is preliminary data.</text>
</comment>
<dbReference type="EMBL" id="NRQY01000003">
    <property type="protein sequence ID" value="RUT64295.1"/>
    <property type="molecule type" value="Genomic_DNA"/>
</dbReference>
<feature type="region of interest" description="Disordered" evidence="1">
    <location>
        <begin position="191"/>
        <end position="210"/>
    </location>
</feature>
<feature type="domain" description="Bacteriophage T5 Orf172 DNA-binding" evidence="2">
    <location>
        <begin position="17"/>
        <end position="97"/>
    </location>
</feature>
<evidence type="ECO:0000313" key="4">
    <source>
        <dbReference type="Proteomes" id="UP000286908"/>
    </source>
</evidence>
<dbReference type="Proteomes" id="UP000286908">
    <property type="component" value="Unassembled WGS sequence"/>
</dbReference>
<evidence type="ECO:0000256" key="1">
    <source>
        <dbReference type="SAM" id="MobiDB-lite"/>
    </source>
</evidence>
<dbReference type="InterPro" id="IPR018306">
    <property type="entry name" value="Phage_T5_Orf172_DNA-bd"/>
</dbReference>
<evidence type="ECO:0000259" key="2">
    <source>
        <dbReference type="SMART" id="SM00974"/>
    </source>
</evidence>
<protein>
    <recommendedName>
        <fullName evidence="2">Bacteriophage T5 Orf172 DNA-binding domain-containing protein</fullName>
    </recommendedName>
</protein>
<dbReference type="SMART" id="SM00974">
    <property type="entry name" value="T5orf172"/>
    <property type="match status" value="1"/>
</dbReference>